<dbReference type="AlphaFoldDB" id="A0A2N9XMM0"/>
<organism evidence="1 2">
    <name type="scientific">Snodgrassella alvi</name>
    <dbReference type="NCBI Taxonomy" id="1196083"/>
    <lineage>
        <taxon>Bacteria</taxon>
        <taxon>Pseudomonadati</taxon>
        <taxon>Pseudomonadota</taxon>
        <taxon>Betaproteobacteria</taxon>
        <taxon>Neisseriales</taxon>
        <taxon>Neisseriaceae</taxon>
        <taxon>Snodgrassella</taxon>
    </lineage>
</organism>
<gene>
    <name evidence="1" type="ORF">BHC48_08285</name>
</gene>
<sequence length="320" mass="36558">MNAGLFNRLLLAPEAYNFFQFCHLLELYQINLRVPDLQSESELTLQFCSWPYLGFPASELKHALPESVYDYKLPVVFTTFMGLIGTDGVMPNWLIAESAEKKDGMENLTAFLDIFHHRLMTLFYQIWKRFHYEFQYRHNASDRFSQALLRLIHGRDTLDIDPRYYLGVIKELNKKNKNIFGLKEIVHYVIPSASEVVIEEFIPVKYPVAQLPLGTGIAFGNAVLGRFLYDANSRIRISIKLNNYAILNLLYENRPVRMILKTLVKKYVGYTLDVELVAKIGADLLPVAQLTGAAPQQLSAGVTIGQPDPDTQFSIFLGEL</sequence>
<dbReference type="PANTHER" id="PTHR35564:SF3">
    <property type="entry name" value="TYPE VI SECRETION SYSTEM BASEPLATE SUBUNIT TSSG"/>
    <property type="match status" value="1"/>
</dbReference>
<name>A0A2N9XMM0_9NEIS</name>
<reference evidence="1 2" key="1">
    <citation type="journal article" date="2017" name="MBio">
        <title>Type VI secretion-mediated competition in the bee gut microbiome.</title>
        <authorList>
            <person name="Steele M.I."/>
            <person name="Kwong W.K."/>
            <person name="Powell J.E."/>
            <person name="Whiteley M."/>
            <person name="Moran N.A."/>
        </authorList>
    </citation>
    <scope>NUCLEOTIDE SEQUENCE [LARGE SCALE GENOMIC DNA]</scope>
    <source>
        <strain evidence="1 2">Occ4-2</strain>
    </source>
</reference>
<evidence type="ECO:0000313" key="2">
    <source>
        <dbReference type="Proteomes" id="UP000231484"/>
    </source>
</evidence>
<dbReference type="Pfam" id="PF06996">
    <property type="entry name" value="T6SS_TssG"/>
    <property type="match status" value="1"/>
</dbReference>
<evidence type="ECO:0008006" key="3">
    <source>
        <dbReference type="Google" id="ProtNLM"/>
    </source>
</evidence>
<dbReference type="NCBIfam" id="TIGR03347">
    <property type="entry name" value="VI_chp_1"/>
    <property type="match status" value="1"/>
</dbReference>
<evidence type="ECO:0000313" key="1">
    <source>
        <dbReference type="EMBL" id="PIT49575.1"/>
    </source>
</evidence>
<accession>A0A2N9XMM0</accession>
<comment type="caution">
    <text evidence="1">The sequence shown here is derived from an EMBL/GenBank/DDBJ whole genome shotgun (WGS) entry which is preliminary data.</text>
</comment>
<protein>
    <recommendedName>
        <fullName evidence="3">Type VI secretion protein</fullName>
    </recommendedName>
</protein>
<dbReference type="Proteomes" id="UP000231484">
    <property type="component" value="Unassembled WGS sequence"/>
</dbReference>
<proteinExistence type="predicted"/>
<dbReference type="InterPro" id="IPR010732">
    <property type="entry name" value="T6SS_TssG-like"/>
</dbReference>
<dbReference type="EMBL" id="MEIQ01000047">
    <property type="protein sequence ID" value="PIT49575.1"/>
    <property type="molecule type" value="Genomic_DNA"/>
</dbReference>
<dbReference type="PANTHER" id="PTHR35564">
    <property type="match status" value="1"/>
</dbReference>